<accession>A0A6V7TVI4</accession>
<feature type="compositionally biased region" description="Low complexity" evidence="1">
    <location>
        <begin position="1151"/>
        <end position="1169"/>
    </location>
</feature>
<name>A0A6V7TVI4_MELEN</name>
<comment type="caution">
    <text evidence="2">The sequence shown here is derived from an EMBL/GenBank/DDBJ whole genome shotgun (WGS) entry which is preliminary data.</text>
</comment>
<feature type="region of interest" description="Disordered" evidence="1">
    <location>
        <begin position="281"/>
        <end position="316"/>
    </location>
</feature>
<evidence type="ECO:0000256" key="1">
    <source>
        <dbReference type="SAM" id="MobiDB-lite"/>
    </source>
</evidence>
<feature type="region of interest" description="Disordered" evidence="1">
    <location>
        <begin position="1149"/>
        <end position="1189"/>
    </location>
</feature>
<dbReference type="Proteomes" id="UP000580250">
    <property type="component" value="Unassembled WGS sequence"/>
</dbReference>
<sequence>MVSRDLTCDEIMPPLDDGESLVQLVRSATSTPSTTRLPRYQQPQEVSNKNKIIGGSSKSSHFINCQDDSATSTINYTTTVRDVLTRQIKNSKLKNEHLTGFSNQRILTSVSMQEERTSPPIVINTYLNHHGSHTPFNSSNGRADVHKQKSSLITASNAFSSKTSNNSSNSHNYASIKSSFVSNTTSYSSSHGSQIIKVAKLDNSSQQKQHQKILSSSTWASQQPIDSSIISRSPPQQLINNYSFQPSKSLSSSDKSTLNSQSAVNSNLPQQTVYSVVLQNRPHQPTDDDSTTQVTTKSPIKKVPNIPHTSPRPGILVKNSWNSQTTNKRGVGGVIASDNLSEINSFTNNGAVIDLMPNGSGSVDDLQRKRTRKQHFCDGDIASTTDVVTSPSDKFMRMEVSGARHRPSSFVEIPSSTQDGKCFETTTTTSIPMNSHTDPHSFPPVFSTHIERIPKKRGRPKLSNSIDQQKQQINLLPEKQFISSPKSNQIYSTNISTTITNSNNQYLHLSSPNSNVAASTNLASSNSTFHQSRIKRSIETAATFQTEMKTKRKYRKKTPELDPQTGQVMKKPRKKGPGRKSKREIELAAQQARESAILAEMGFPLPKSGSFSNSTTETTQLRRQQHFVTPSTSANDLTNNYEHSRQRANQVSLDNKIADDEQMSITALCRFRTNSEHQQLLRRRRLTFSNFVDSSSDRTLKSFVRPKFHSMCEIKSTAPETEHFVPPIASTSQQQFEYSPLPFAESENTDLMKLLSNFSNDINTSLGQKELMEYREMLISLLTEKETVSEAKSTQKDSLRSSIKSRLSDYLRNELLDEENEVSCNVFESQEQIKSAFDCLNLLPNACVYFNKSKQLLDLIRIKILARYLYRNLTAEFNRKEDLNKQKLPKLVPLSSFNTQTFTATKPINLLFEKKIEEMIDSRSKGLDIFSLEEREGIVDEKGFENVEIESALDLLKNLMEKKSSSCNLQSSNDPFINSPHSTNNVDDLNSSIYANSQNSLPIELLNITRSQKENKQKRKLNKRFGIDFNQVNKEEKIEDDLNDCDNSNEVESLQSFLQQLNSLCCRWNFSFQHIERLNNDIQTLLENDKNDEKIQERRQLTTIEVEKKKNNKALPPHKTSSLLFQPSNEFVEQIFKDVLDMKLMENNQQTDNLPSTSSSNPSNDQSTTIKKHQQHQSDQSSSTEENLTKTDLSSLMLLQNIDEMLDSTEYISSSSREKLSCKYREILERNKIVAKNKQEGQQNIKQIQKKQLPHYTDDQHDSFLKRQINQTHEISKTTIGLMRDRSKLINSCVDCIHELINQPQDNTTSKETTTNSSKTTTTTKRAAHQKALFIMATTNSSSSCINSSEND</sequence>
<evidence type="ECO:0000313" key="3">
    <source>
        <dbReference type="Proteomes" id="UP000580250"/>
    </source>
</evidence>
<feature type="region of interest" description="Disordered" evidence="1">
    <location>
        <begin position="1306"/>
        <end position="1326"/>
    </location>
</feature>
<feature type="region of interest" description="Disordered" evidence="1">
    <location>
        <begin position="238"/>
        <end position="264"/>
    </location>
</feature>
<dbReference type="OrthoDB" id="5903631at2759"/>
<evidence type="ECO:0000313" key="2">
    <source>
        <dbReference type="EMBL" id="CAD2136498.1"/>
    </source>
</evidence>
<gene>
    <name evidence="2" type="ORF">MENT_LOCUS5083</name>
</gene>
<dbReference type="EMBL" id="CAJEWN010000018">
    <property type="protein sequence ID" value="CAD2136498.1"/>
    <property type="molecule type" value="Genomic_DNA"/>
</dbReference>
<feature type="compositionally biased region" description="Basic residues" evidence="1">
    <location>
        <begin position="570"/>
        <end position="582"/>
    </location>
</feature>
<feature type="region of interest" description="Disordered" evidence="1">
    <location>
        <begin position="548"/>
        <end position="582"/>
    </location>
</feature>
<organism evidence="2 3">
    <name type="scientific">Meloidogyne enterolobii</name>
    <name type="common">Root-knot nematode worm</name>
    <name type="synonym">Meloidogyne mayaguensis</name>
    <dbReference type="NCBI Taxonomy" id="390850"/>
    <lineage>
        <taxon>Eukaryota</taxon>
        <taxon>Metazoa</taxon>
        <taxon>Ecdysozoa</taxon>
        <taxon>Nematoda</taxon>
        <taxon>Chromadorea</taxon>
        <taxon>Rhabditida</taxon>
        <taxon>Tylenchina</taxon>
        <taxon>Tylenchomorpha</taxon>
        <taxon>Tylenchoidea</taxon>
        <taxon>Meloidogynidae</taxon>
        <taxon>Meloidogyninae</taxon>
        <taxon>Meloidogyne</taxon>
    </lineage>
</organism>
<feature type="compositionally biased region" description="Low complexity" evidence="1">
    <location>
        <begin position="238"/>
        <end position="262"/>
    </location>
</feature>
<feature type="compositionally biased region" description="Low complexity" evidence="1">
    <location>
        <begin position="1307"/>
        <end position="1325"/>
    </location>
</feature>
<protein>
    <submittedName>
        <fullName evidence="2">Uncharacterized protein</fullName>
    </submittedName>
</protein>
<reference evidence="2 3" key="1">
    <citation type="submission" date="2020-08" db="EMBL/GenBank/DDBJ databases">
        <authorList>
            <person name="Koutsovoulos G."/>
            <person name="Danchin GJ E."/>
        </authorList>
    </citation>
    <scope>NUCLEOTIDE SEQUENCE [LARGE SCALE GENOMIC DNA]</scope>
</reference>
<proteinExistence type="predicted"/>